<sequence length="61" mass="7317">MSYYIKRKSDGQLLRGAWFWQWTKFKKLACKLTKSQFEERLSGGYLEKFGIKCEADVEFIK</sequence>
<reference evidence="1" key="1">
    <citation type="journal article" date="2018" name="Genome Biol.">
        <title>SKESA: strategic k-mer extension for scrupulous assemblies.</title>
        <authorList>
            <person name="Souvorov A."/>
            <person name="Agarwala R."/>
            <person name="Lipman D.J."/>
        </authorList>
    </citation>
    <scope>NUCLEOTIDE SEQUENCE</scope>
    <source>
        <strain evidence="1">BCW_3452</strain>
    </source>
</reference>
<name>A0A8H9N1U5_VIBVL</name>
<dbReference type="Proteomes" id="UP000863257">
    <property type="component" value="Unassembled WGS sequence"/>
</dbReference>
<dbReference type="AlphaFoldDB" id="A0A8H9N1U5"/>
<evidence type="ECO:0000313" key="2">
    <source>
        <dbReference type="Proteomes" id="UP000863257"/>
    </source>
</evidence>
<accession>A0A8H9N1U5</accession>
<comment type="caution">
    <text evidence="1">The sequence shown here is derived from an EMBL/GenBank/DDBJ whole genome shotgun (WGS) entry which is preliminary data.</text>
</comment>
<reference evidence="1" key="2">
    <citation type="submission" date="2019-01" db="EMBL/GenBank/DDBJ databases">
        <authorList>
            <consortium name="NCBI Pathogen Detection Project"/>
        </authorList>
    </citation>
    <scope>NUCLEOTIDE SEQUENCE</scope>
    <source>
        <strain evidence="1">BCW_3452</strain>
    </source>
</reference>
<dbReference type="EMBL" id="DACRBY010000020">
    <property type="protein sequence ID" value="HAS8541289.1"/>
    <property type="molecule type" value="Genomic_DNA"/>
</dbReference>
<proteinExistence type="predicted"/>
<evidence type="ECO:0000313" key="1">
    <source>
        <dbReference type="EMBL" id="HAS8541289.1"/>
    </source>
</evidence>
<organism evidence="1 2">
    <name type="scientific">Vibrio vulnificus</name>
    <dbReference type="NCBI Taxonomy" id="672"/>
    <lineage>
        <taxon>Bacteria</taxon>
        <taxon>Pseudomonadati</taxon>
        <taxon>Pseudomonadota</taxon>
        <taxon>Gammaproteobacteria</taxon>
        <taxon>Vibrionales</taxon>
        <taxon>Vibrionaceae</taxon>
        <taxon>Vibrio</taxon>
    </lineage>
</organism>
<gene>
    <name evidence="1" type="ORF">I7730_16015</name>
</gene>
<protein>
    <submittedName>
        <fullName evidence="1">Uncharacterized protein</fullName>
    </submittedName>
</protein>